<gene>
    <name evidence="1" type="ORF">BAA01_07995</name>
</gene>
<evidence type="ECO:0008006" key="3">
    <source>
        <dbReference type="Google" id="ProtNLM"/>
    </source>
</evidence>
<sequence>MRIPLNDILHAPEQKIWIQTTLDYSYLVGEVEQLVDLAPVEVEVEVAQLGDVFYLQGEGNTIAQLSCSRCLEPYTAKMRFQLEETLVERPLTAEEEEADLIQIRDHVIELAPIVESALILSLPYTPLCRDECRGICPQCGTDRNARACSCQEETIDPRWSKLQALLNNDLRN</sequence>
<organism evidence="1 2">
    <name type="scientific">Bacillus thermozeamaize</name>
    <dbReference type="NCBI Taxonomy" id="230954"/>
    <lineage>
        <taxon>Bacteria</taxon>
        <taxon>Bacillati</taxon>
        <taxon>Bacillota</taxon>
        <taxon>Bacilli</taxon>
        <taxon>Bacillales</taxon>
        <taxon>Bacillaceae</taxon>
        <taxon>Bacillus</taxon>
    </lineage>
</organism>
<dbReference type="EMBL" id="LZRT01000062">
    <property type="protein sequence ID" value="OUM88308.1"/>
    <property type="molecule type" value="Genomic_DNA"/>
</dbReference>
<dbReference type="AlphaFoldDB" id="A0A1Y3PT41"/>
<evidence type="ECO:0000313" key="2">
    <source>
        <dbReference type="Proteomes" id="UP000196475"/>
    </source>
</evidence>
<comment type="caution">
    <text evidence="1">The sequence shown here is derived from an EMBL/GenBank/DDBJ whole genome shotgun (WGS) entry which is preliminary data.</text>
</comment>
<accession>A0A1Y3PT41</accession>
<proteinExistence type="predicted"/>
<dbReference type="PANTHER" id="PTHR34374:SF1">
    <property type="entry name" value="LARGE RIBOSOMAL RNA SUBUNIT ACCUMULATION PROTEIN YCED HOMOLOG 1, CHLOROPLASTIC"/>
    <property type="match status" value="1"/>
</dbReference>
<dbReference type="InterPro" id="IPR003772">
    <property type="entry name" value="YceD"/>
</dbReference>
<dbReference type="PANTHER" id="PTHR34374">
    <property type="entry name" value="LARGE RIBOSOMAL RNA SUBUNIT ACCUMULATION PROTEIN YCED HOMOLOG 1, CHLOROPLASTIC"/>
    <property type="match status" value="1"/>
</dbReference>
<dbReference type="Proteomes" id="UP000196475">
    <property type="component" value="Unassembled WGS sequence"/>
</dbReference>
<evidence type="ECO:0000313" key="1">
    <source>
        <dbReference type="EMBL" id="OUM88308.1"/>
    </source>
</evidence>
<protein>
    <recommendedName>
        <fullName evidence="3">Metal-binding protein</fullName>
    </recommendedName>
</protein>
<name>A0A1Y3PT41_9BACI</name>
<dbReference type="Pfam" id="PF02620">
    <property type="entry name" value="YceD"/>
    <property type="match status" value="1"/>
</dbReference>
<reference evidence="2" key="1">
    <citation type="submission" date="2016-06" db="EMBL/GenBank/DDBJ databases">
        <authorList>
            <person name="Nascimento L."/>
            <person name="Pereira R.V."/>
            <person name="Martins L.F."/>
            <person name="Quaggio R.B."/>
            <person name="Silva A.M."/>
            <person name="Setubal J.C."/>
        </authorList>
    </citation>
    <scope>NUCLEOTIDE SEQUENCE [LARGE SCALE GENOMIC DNA]</scope>
</reference>